<feature type="compositionally biased region" description="Low complexity" evidence="1">
    <location>
        <begin position="35"/>
        <end position="56"/>
    </location>
</feature>
<protein>
    <submittedName>
        <fullName evidence="2">Uncharacterized protein</fullName>
    </submittedName>
</protein>
<feature type="region of interest" description="Disordered" evidence="1">
    <location>
        <begin position="24"/>
        <end position="207"/>
    </location>
</feature>
<evidence type="ECO:0000313" key="2">
    <source>
        <dbReference type="EMBL" id="CAF9926622.1"/>
    </source>
</evidence>
<keyword evidence="3" id="KW-1185">Reference proteome</keyword>
<feature type="compositionally biased region" description="Low complexity" evidence="1">
    <location>
        <begin position="73"/>
        <end position="82"/>
    </location>
</feature>
<evidence type="ECO:0000256" key="1">
    <source>
        <dbReference type="SAM" id="MobiDB-lite"/>
    </source>
</evidence>
<reference evidence="2" key="1">
    <citation type="submission" date="2021-03" db="EMBL/GenBank/DDBJ databases">
        <authorList>
            <person name="Tagirdzhanova G."/>
        </authorList>
    </citation>
    <scope>NUCLEOTIDE SEQUENCE</scope>
</reference>
<comment type="caution">
    <text evidence="2">The sequence shown here is derived from an EMBL/GenBank/DDBJ whole genome shotgun (WGS) entry which is preliminary data.</text>
</comment>
<gene>
    <name evidence="2" type="ORF">ALECFALPRED_003487</name>
</gene>
<sequence length="432" mass="47901">MADLYIRELEERVANYEAILSKCPQCKTTLPTPGAQSTSSSSRHSPPSRSAQQPAAKVPPVLTSPSNRPTPASTLSSSTRSSKQLHHVSRTEQQVSDSQQYSPSIPPAVSSNRLHRTTEEPVSTLRHPSEKPSDHPTTRSVASSGVDSSGQPTASSQTTSTCPSSLALSTAEGRQHHRGKLVDLNLLQHKNRNRGGRPPGESPNHGAWMRTADIMLEEVPSGRHWREILTRMDSSLIAAVAMSIAPFSEGDAPPTEDVEQKELLRLVRKFAERHSVGRVNFEQFILVCLCNVLSFQGVPQGKIVETLQICISDTSVRNIDRYLKGATWVNNMMNELFLTDWGYRAVDLVAIWNRPIPTYGKIAAAPDSRQYFLTDLTQRKYFEGYQEVPDRKHDTIPWIVKKELGDEVSYAVNPIEENTVLTGAVIEIYAKL</sequence>
<accession>A0A8H3FK75</accession>
<dbReference type="AlphaFoldDB" id="A0A8H3FK75"/>
<name>A0A8H3FK75_9LECA</name>
<organism evidence="2 3">
    <name type="scientific">Alectoria fallacina</name>
    <dbReference type="NCBI Taxonomy" id="1903189"/>
    <lineage>
        <taxon>Eukaryota</taxon>
        <taxon>Fungi</taxon>
        <taxon>Dikarya</taxon>
        <taxon>Ascomycota</taxon>
        <taxon>Pezizomycotina</taxon>
        <taxon>Lecanoromycetes</taxon>
        <taxon>OSLEUM clade</taxon>
        <taxon>Lecanoromycetidae</taxon>
        <taxon>Lecanorales</taxon>
        <taxon>Lecanorineae</taxon>
        <taxon>Parmeliaceae</taxon>
        <taxon>Alectoria</taxon>
    </lineage>
</organism>
<dbReference type="Proteomes" id="UP000664203">
    <property type="component" value="Unassembled WGS sequence"/>
</dbReference>
<proteinExistence type="predicted"/>
<feature type="compositionally biased region" description="Polar residues" evidence="1">
    <location>
        <begin position="138"/>
        <end position="168"/>
    </location>
</feature>
<feature type="compositionally biased region" description="Polar residues" evidence="1">
    <location>
        <begin position="63"/>
        <end position="72"/>
    </location>
</feature>
<dbReference type="EMBL" id="CAJPDR010000216">
    <property type="protein sequence ID" value="CAF9926622.1"/>
    <property type="molecule type" value="Genomic_DNA"/>
</dbReference>
<evidence type="ECO:0000313" key="3">
    <source>
        <dbReference type="Proteomes" id="UP000664203"/>
    </source>
</evidence>
<feature type="compositionally biased region" description="Polar residues" evidence="1">
    <location>
        <begin position="91"/>
        <end position="103"/>
    </location>
</feature>
<feature type="compositionally biased region" description="Basic and acidic residues" evidence="1">
    <location>
        <begin position="127"/>
        <end position="137"/>
    </location>
</feature>
<dbReference type="OrthoDB" id="5417276at2759"/>